<dbReference type="GO" id="GO:0005829">
    <property type="term" value="C:cytosol"/>
    <property type="evidence" value="ECO:0007669"/>
    <property type="project" value="TreeGrafter"/>
</dbReference>
<accession>A0A086KGM0</accession>
<keyword evidence="3" id="KW-0788">Thiol protease</keyword>
<dbReference type="CDD" id="cd22744">
    <property type="entry name" value="OTU"/>
    <property type="match status" value="1"/>
</dbReference>
<name>A0A086KGM0_TOXGO</name>
<dbReference type="Pfam" id="PF02338">
    <property type="entry name" value="OTU"/>
    <property type="match status" value="1"/>
</dbReference>
<sequence length="347" mass="38259">MAGVPEPRILCDTMRYLVTVLAIFFFQKCAALQPHLPPQSLRLFVGHALMPQMFQWQPETYGWKSSPRKTVRGPHKQNRVFFSGSSSEFDTLQMVRQYSSRDYVSNAVLRRLSRSSQGDTDLDESDNSLLPGCLEVRDMPYCVKAREVPGDGACLFVSVAASLWWNAFETHADLNDPAFVDMVGSLRQLAVDTLQDTNATPLALEGDEVLSRRTLVTMAAADYNMTPAAYCERMRLPGTWGGGPEIVAMSHALRRVIVVYEKHSPSMQSGDSQSGSAFDTHPHRLSRPPATDSPSDSGQNPIKLKVVACLGFPENVAEEPLHILFTSSAGDGQAADHFLPLFPVVSQ</sequence>
<protein>
    <recommendedName>
        <fullName evidence="3">Ubiquitin thioesterase OTU</fullName>
        <ecNumber evidence="3">3.4.19.12</ecNumber>
    </recommendedName>
</protein>
<evidence type="ECO:0000313" key="6">
    <source>
        <dbReference type="EMBL" id="KFG43538.1"/>
    </source>
</evidence>
<gene>
    <name evidence="6" type="ORF">TGDOM2_271070</name>
</gene>
<feature type="region of interest" description="Disordered" evidence="4">
    <location>
        <begin position="264"/>
        <end position="299"/>
    </location>
</feature>
<dbReference type="PROSITE" id="PS50802">
    <property type="entry name" value="OTU"/>
    <property type="match status" value="1"/>
</dbReference>
<dbReference type="PANTHER" id="PTHR13312:SF0">
    <property type="entry name" value="UBIQUITIN THIOESTERASE OTU1"/>
    <property type="match status" value="1"/>
</dbReference>
<keyword evidence="2 3" id="KW-0378">Hydrolase</keyword>
<dbReference type="Gene3D" id="3.90.70.80">
    <property type="match status" value="1"/>
</dbReference>
<evidence type="ECO:0000256" key="3">
    <source>
        <dbReference type="RuleBase" id="RU367104"/>
    </source>
</evidence>
<comment type="caution">
    <text evidence="6">The sequence shown here is derived from an EMBL/GenBank/DDBJ whole genome shotgun (WGS) entry which is preliminary data.</text>
</comment>
<dbReference type="VEuPathDB" id="ToxoDB:TGDOM2_271070"/>
<reference evidence="6 7" key="1">
    <citation type="submission" date="2014-02" db="EMBL/GenBank/DDBJ databases">
        <authorList>
            <person name="Sibley D."/>
            <person name="Venepally P."/>
            <person name="Karamycheva S."/>
            <person name="Hadjithomas M."/>
            <person name="Khan A."/>
            <person name="Brunk B."/>
            <person name="Roos D."/>
            <person name="Caler E."/>
            <person name="Lorenzi H."/>
        </authorList>
    </citation>
    <scope>NUCLEOTIDE SEQUENCE [LARGE SCALE GENOMIC DNA]</scope>
    <source>
        <strain evidence="6 7">GAB2-2007-GAL-DOM2</strain>
    </source>
</reference>
<dbReference type="GO" id="GO:0030968">
    <property type="term" value="P:endoplasmic reticulum unfolded protein response"/>
    <property type="evidence" value="ECO:0007669"/>
    <property type="project" value="TreeGrafter"/>
</dbReference>
<keyword evidence="3" id="KW-0833">Ubl conjugation pathway</keyword>
<dbReference type="SUPFAM" id="SSF54001">
    <property type="entry name" value="Cysteine proteinases"/>
    <property type="match status" value="1"/>
</dbReference>
<evidence type="ECO:0000313" key="7">
    <source>
        <dbReference type="Proteomes" id="UP000028837"/>
    </source>
</evidence>
<keyword evidence="6" id="KW-0645">Protease</keyword>
<dbReference type="AlphaFoldDB" id="A0A086KGM0"/>
<comment type="catalytic activity">
    <reaction evidence="1 3">
        <text>Thiol-dependent hydrolysis of ester, thioester, amide, peptide and isopeptide bonds formed by the C-terminal Gly of ubiquitin (a 76-residue protein attached to proteins as an intracellular targeting signal).</text>
        <dbReference type="EC" id="3.4.19.12"/>
    </reaction>
</comment>
<organism evidence="6 7">
    <name type="scientific">Toxoplasma gondii GAB2-2007-GAL-DOM2</name>
    <dbReference type="NCBI Taxonomy" id="1130820"/>
    <lineage>
        <taxon>Eukaryota</taxon>
        <taxon>Sar</taxon>
        <taxon>Alveolata</taxon>
        <taxon>Apicomplexa</taxon>
        <taxon>Conoidasida</taxon>
        <taxon>Coccidia</taxon>
        <taxon>Eucoccidiorida</taxon>
        <taxon>Eimeriorina</taxon>
        <taxon>Sarcocystidae</taxon>
        <taxon>Toxoplasma</taxon>
    </lineage>
</organism>
<dbReference type="InterPro" id="IPR038765">
    <property type="entry name" value="Papain-like_cys_pep_sf"/>
</dbReference>
<comment type="function">
    <text evidence="3">Hydrolase that can remove conjugated ubiquitin from proteins and may therefore play an important regulatory role at the level of protein turnover by preventing degradation.</text>
</comment>
<feature type="domain" description="OTU" evidence="5">
    <location>
        <begin position="143"/>
        <end position="344"/>
    </location>
</feature>
<dbReference type="EMBL" id="AHZU02000508">
    <property type="protein sequence ID" value="KFG43538.1"/>
    <property type="molecule type" value="Genomic_DNA"/>
</dbReference>
<feature type="compositionally biased region" description="Polar residues" evidence="4">
    <location>
        <begin position="265"/>
        <end position="277"/>
    </location>
</feature>
<evidence type="ECO:0000256" key="1">
    <source>
        <dbReference type="ARBA" id="ARBA00000707"/>
    </source>
</evidence>
<dbReference type="EC" id="3.4.19.12" evidence="3"/>
<evidence type="ECO:0000256" key="4">
    <source>
        <dbReference type="SAM" id="MobiDB-lite"/>
    </source>
</evidence>
<dbReference type="GO" id="GO:0005634">
    <property type="term" value="C:nucleus"/>
    <property type="evidence" value="ECO:0007669"/>
    <property type="project" value="TreeGrafter"/>
</dbReference>
<dbReference type="GO" id="GO:0004843">
    <property type="term" value="F:cysteine-type deubiquitinase activity"/>
    <property type="evidence" value="ECO:0007669"/>
    <property type="project" value="UniProtKB-UniRule"/>
</dbReference>
<dbReference type="InterPro" id="IPR003323">
    <property type="entry name" value="OTU_dom"/>
</dbReference>
<proteinExistence type="predicted"/>
<keyword evidence="3" id="KW-0963">Cytoplasm</keyword>
<dbReference type="Proteomes" id="UP000028837">
    <property type="component" value="Unassembled WGS sequence"/>
</dbReference>
<dbReference type="GO" id="GO:0016579">
    <property type="term" value="P:protein deubiquitination"/>
    <property type="evidence" value="ECO:0007669"/>
    <property type="project" value="TreeGrafter"/>
</dbReference>
<evidence type="ECO:0000259" key="5">
    <source>
        <dbReference type="PROSITE" id="PS50802"/>
    </source>
</evidence>
<dbReference type="PANTHER" id="PTHR13312">
    <property type="entry name" value="HIV-INDUCED PROTEIN-7-LIKE PROTEASE"/>
    <property type="match status" value="1"/>
</dbReference>
<dbReference type="OrthoDB" id="329211at2759"/>
<evidence type="ECO:0000256" key="2">
    <source>
        <dbReference type="ARBA" id="ARBA00022801"/>
    </source>
</evidence>
<comment type="subcellular location">
    <subcellularLocation>
        <location evidence="3">Cytoplasm</location>
    </subcellularLocation>
</comment>
<dbReference type="GO" id="GO:0036503">
    <property type="term" value="P:ERAD pathway"/>
    <property type="evidence" value="ECO:0007669"/>
    <property type="project" value="TreeGrafter"/>
</dbReference>